<evidence type="ECO:0000313" key="2">
    <source>
        <dbReference type="EMBL" id="PTB78086.1"/>
    </source>
</evidence>
<keyword evidence="3" id="KW-1185">Reference proteome</keyword>
<feature type="region of interest" description="Disordered" evidence="1">
    <location>
        <begin position="65"/>
        <end position="131"/>
    </location>
</feature>
<protein>
    <submittedName>
        <fullName evidence="2">Uncharacterized protein</fullName>
    </submittedName>
</protein>
<dbReference type="EMBL" id="KZ679129">
    <property type="protein sequence ID" value="PTB78086.1"/>
    <property type="molecule type" value="Genomic_DNA"/>
</dbReference>
<reference evidence="2 3" key="1">
    <citation type="submission" date="2016-07" db="EMBL/GenBank/DDBJ databases">
        <title>Multiple horizontal gene transfer events from other fungi enriched the ability of initially mycotrophic Trichoderma (Ascomycota) to feed on dead plant biomass.</title>
        <authorList>
            <consortium name="DOE Joint Genome Institute"/>
            <person name="Aerts A."/>
            <person name="Atanasova L."/>
            <person name="Chenthamara K."/>
            <person name="Zhang J."/>
            <person name="Grujic M."/>
            <person name="Henrissat B."/>
            <person name="Kuo A."/>
            <person name="Salamov A."/>
            <person name="Lipzen A."/>
            <person name="Labutti K."/>
            <person name="Barry K."/>
            <person name="Miao Y."/>
            <person name="Rahimi M.J."/>
            <person name="Shen Q."/>
            <person name="Grigoriev I.V."/>
            <person name="Kubicek C.P."/>
            <person name="Druzhinina I.S."/>
        </authorList>
    </citation>
    <scope>NUCLEOTIDE SEQUENCE [LARGE SCALE GENOMIC DNA]</scope>
    <source>
        <strain evidence="2 3">ATCC 18648</strain>
    </source>
</reference>
<dbReference type="Proteomes" id="UP000240760">
    <property type="component" value="Unassembled WGS sequence"/>
</dbReference>
<feature type="compositionally biased region" description="Pro residues" evidence="1">
    <location>
        <begin position="65"/>
        <end position="84"/>
    </location>
</feature>
<organism evidence="2 3">
    <name type="scientific">Trichoderma longibrachiatum ATCC 18648</name>
    <dbReference type="NCBI Taxonomy" id="983965"/>
    <lineage>
        <taxon>Eukaryota</taxon>
        <taxon>Fungi</taxon>
        <taxon>Dikarya</taxon>
        <taxon>Ascomycota</taxon>
        <taxon>Pezizomycotina</taxon>
        <taxon>Sordariomycetes</taxon>
        <taxon>Hypocreomycetidae</taxon>
        <taxon>Hypocreales</taxon>
        <taxon>Hypocreaceae</taxon>
        <taxon>Trichoderma</taxon>
    </lineage>
</organism>
<accession>A0A2T4C932</accession>
<proteinExistence type="predicted"/>
<name>A0A2T4C932_TRILO</name>
<dbReference type="AlphaFoldDB" id="A0A2T4C932"/>
<evidence type="ECO:0000256" key="1">
    <source>
        <dbReference type="SAM" id="MobiDB-lite"/>
    </source>
</evidence>
<sequence length="131" mass="14220">MKKDRDEAKEFTISYSECASTPLLFDGQSPSYSTLRTLYLLSPLQPHALTRTLYLGRLHGFYPSSPPKLCPPPTSKPTSTPPLPKRTSAQPPALQLIRATTPNLSAAHFPPLTSYTGSPGTEAQLRGKNPG</sequence>
<evidence type="ECO:0000313" key="3">
    <source>
        <dbReference type="Proteomes" id="UP000240760"/>
    </source>
</evidence>
<gene>
    <name evidence="2" type="ORF">M440DRAFT_252491</name>
</gene>